<dbReference type="PANTHER" id="PTHR36867:SF1">
    <property type="entry name" value="RIKEN CDNA 2610318N02 GENE"/>
    <property type="match status" value="1"/>
</dbReference>
<evidence type="ECO:0000313" key="3">
    <source>
        <dbReference type="RefSeq" id="XP_032823467.1"/>
    </source>
</evidence>
<dbReference type="PANTHER" id="PTHR36867">
    <property type="entry name" value="MCG131172, ISOFORM CRA_A"/>
    <property type="match status" value="1"/>
</dbReference>
<sequence>MECMDEFDPEVPLRVTYCHTLSQEEFEEQGSAHTSAALAELIRTLAQHPQLHARTLRRRRQEQAEEAGVFSFIKAKFCLLVQGENNECSTVGDEELQREIEALREQMNQAFQYAQEAKDGRRRFSKRLAEKQRNCMPPPPTTPPPTALPPLAPPPTAPPPPAPPLPKAQVPLKERTNPMANAVAQTPELLKSYGLTSLNKKRSVGDAKTSRNAGESLAVCAASNWQDELVSSLRSKRLKTTGAVRSPGGTPVNAAVKGRDSINNHMSPASTIKAALITKFQKVSSPASSDRSWYSLNGSFL</sequence>
<dbReference type="Proteomes" id="UP001318040">
    <property type="component" value="Chromosome 38"/>
</dbReference>
<protein>
    <submittedName>
        <fullName evidence="3">Protein enabled homolog isoform X1</fullName>
    </submittedName>
</protein>
<gene>
    <name evidence="3" type="primary">LOC116950114</name>
</gene>
<accession>A0AAJ7TSW8</accession>
<feature type="region of interest" description="Disordered" evidence="1">
    <location>
        <begin position="130"/>
        <end position="170"/>
    </location>
</feature>
<dbReference type="RefSeq" id="XP_032823467.1">
    <property type="nucleotide sequence ID" value="XM_032967576.1"/>
</dbReference>
<evidence type="ECO:0000256" key="1">
    <source>
        <dbReference type="SAM" id="MobiDB-lite"/>
    </source>
</evidence>
<name>A0AAJ7TSW8_PETMA</name>
<feature type="compositionally biased region" description="Pro residues" evidence="1">
    <location>
        <begin position="136"/>
        <end position="166"/>
    </location>
</feature>
<reference evidence="3" key="1">
    <citation type="submission" date="2025-08" db="UniProtKB">
        <authorList>
            <consortium name="RefSeq"/>
        </authorList>
    </citation>
    <scope>IDENTIFICATION</scope>
    <source>
        <tissue evidence="3">Sperm</tissue>
    </source>
</reference>
<keyword evidence="2" id="KW-1185">Reference proteome</keyword>
<dbReference type="KEGG" id="pmrn:116950114"/>
<proteinExistence type="predicted"/>
<evidence type="ECO:0000313" key="2">
    <source>
        <dbReference type="Proteomes" id="UP001318040"/>
    </source>
</evidence>
<dbReference type="AlphaFoldDB" id="A0AAJ7TSW8"/>
<organism evidence="2 3">
    <name type="scientific">Petromyzon marinus</name>
    <name type="common">Sea lamprey</name>
    <dbReference type="NCBI Taxonomy" id="7757"/>
    <lineage>
        <taxon>Eukaryota</taxon>
        <taxon>Metazoa</taxon>
        <taxon>Chordata</taxon>
        <taxon>Craniata</taxon>
        <taxon>Vertebrata</taxon>
        <taxon>Cyclostomata</taxon>
        <taxon>Hyperoartia</taxon>
        <taxon>Petromyzontiformes</taxon>
        <taxon>Petromyzontidae</taxon>
        <taxon>Petromyzon</taxon>
    </lineage>
</organism>